<dbReference type="PANTHER" id="PTHR11098">
    <property type="entry name" value="NICOTINATE PHOSPHORIBOSYLTRANSFERASE"/>
    <property type="match status" value="1"/>
</dbReference>
<dbReference type="AlphaFoldDB" id="A0A1F5FH32"/>
<evidence type="ECO:0000256" key="4">
    <source>
        <dbReference type="ARBA" id="ARBA00022553"/>
    </source>
</evidence>
<sequence>MLVTSLTQRLDYYKLTMAQFAHVYYPDVMVEYSLVNRTKSVNLLDWIDPEELQRELDHASTLRFDRDELKFMAERSLSDRKVFRADFIQSLRHLHLPEMQVVTVDGHVDVVVKEKWPVAIYCETIVLSVVNQMYFQALMDAGMIDAETLFWEGKFRLDRKIDKLIAAGIGRKIIEFGTRRALADLWLDFVDDHFNDRAPGVFLGTSNVRQAIDHGYLIFGTYAHEMDMVLAALADSDEEMLAAHERLLDQWWELYGYDLSIALSDTFGSKHFFATFGKERAAKWKGVRHDSGDAFEFGEMFITFCLSNGIDPKEKWIIFSDGLDVDMIIALNQRFAGRINIAFGWGTNLTCDIGFPTISLVMKAIAANGRKCVKLSDNLRKAIGPKAEIDHYVKVYGYDNRAEAVCVY</sequence>
<dbReference type="EMBL" id="MFAM01000028">
    <property type="protein sequence ID" value="OGD78978.1"/>
    <property type="molecule type" value="Genomic_DNA"/>
</dbReference>
<evidence type="ECO:0000256" key="3">
    <source>
        <dbReference type="ARBA" id="ARBA00013236"/>
    </source>
</evidence>
<dbReference type="GO" id="GO:0004516">
    <property type="term" value="F:nicotinate phosphoribosyltransferase activity"/>
    <property type="evidence" value="ECO:0007669"/>
    <property type="project" value="UniProtKB-EC"/>
</dbReference>
<keyword evidence="5" id="KW-0436">Ligase</keyword>
<dbReference type="InterPro" id="IPR007229">
    <property type="entry name" value="Nic_PRibTrfase-Fam"/>
</dbReference>
<evidence type="ECO:0000313" key="9">
    <source>
        <dbReference type="EMBL" id="OGD78978.1"/>
    </source>
</evidence>
<evidence type="ECO:0000256" key="1">
    <source>
        <dbReference type="ARBA" id="ARBA00004952"/>
    </source>
</evidence>
<organism evidence="9 10">
    <name type="scientific">Candidatus Collierbacteria bacterium RIFOXYB1_FULL_49_13</name>
    <dbReference type="NCBI Taxonomy" id="1817728"/>
    <lineage>
        <taxon>Bacteria</taxon>
        <taxon>Candidatus Collieribacteriota</taxon>
    </lineage>
</organism>
<name>A0A1F5FH32_9BACT</name>
<reference evidence="9 10" key="1">
    <citation type="journal article" date="2016" name="Nat. Commun.">
        <title>Thousands of microbial genomes shed light on interconnected biogeochemical processes in an aquifer system.</title>
        <authorList>
            <person name="Anantharaman K."/>
            <person name="Brown C.T."/>
            <person name="Hug L.A."/>
            <person name="Sharon I."/>
            <person name="Castelle C.J."/>
            <person name="Probst A.J."/>
            <person name="Thomas B.C."/>
            <person name="Singh A."/>
            <person name="Wilkins M.J."/>
            <person name="Karaoz U."/>
            <person name="Brodie E.L."/>
            <person name="Williams K.H."/>
            <person name="Hubbard S.S."/>
            <person name="Banfield J.F."/>
        </authorList>
    </citation>
    <scope>NUCLEOTIDE SEQUENCE [LARGE SCALE GENOMIC DNA]</scope>
</reference>
<dbReference type="Gene3D" id="3.20.140.10">
    <property type="entry name" value="nicotinate phosphoribosyltransferase"/>
    <property type="match status" value="1"/>
</dbReference>
<feature type="domain" description="Nicotinate phosphoribosyltransferase N-terminal" evidence="8">
    <location>
        <begin position="11"/>
        <end position="131"/>
    </location>
</feature>
<dbReference type="InterPro" id="IPR041525">
    <property type="entry name" value="N/Namide_PRibTrfase"/>
</dbReference>
<dbReference type="Proteomes" id="UP000176682">
    <property type="component" value="Unassembled WGS sequence"/>
</dbReference>
<keyword evidence="6" id="KW-0662">Pyridine nucleotide biosynthesis</keyword>
<dbReference type="Pfam" id="PF04095">
    <property type="entry name" value="NAPRTase"/>
    <property type="match status" value="1"/>
</dbReference>
<dbReference type="SUPFAM" id="SSF54675">
    <property type="entry name" value="Nicotinate/Quinolinate PRTase N-terminal domain-like"/>
    <property type="match status" value="1"/>
</dbReference>
<dbReference type="PANTHER" id="PTHR11098:SF1">
    <property type="entry name" value="NICOTINATE PHOSPHORIBOSYLTRANSFERASE"/>
    <property type="match status" value="1"/>
</dbReference>
<dbReference type="Pfam" id="PF17767">
    <property type="entry name" value="NAPRTase_N"/>
    <property type="match status" value="1"/>
</dbReference>
<evidence type="ECO:0000256" key="2">
    <source>
        <dbReference type="ARBA" id="ARBA00010897"/>
    </source>
</evidence>
<protein>
    <recommendedName>
        <fullName evidence="3">nicotinate phosphoribosyltransferase</fullName>
        <ecNumber evidence="3">6.3.4.21</ecNumber>
    </recommendedName>
</protein>
<feature type="domain" description="Nicotinate/nicotinamide phosphoribosyltransferase" evidence="7">
    <location>
        <begin position="172"/>
        <end position="392"/>
    </location>
</feature>
<evidence type="ECO:0000259" key="8">
    <source>
        <dbReference type="Pfam" id="PF17767"/>
    </source>
</evidence>
<evidence type="ECO:0000313" key="10">
    <source>
        <dbReference type="Proteomes" id="UP000176682"/>
    </source>
</evidence>
<gene>
    <name evidence="9" type="ORF">A2368_04125</name>
</gene>
<dbReference type="InterPro" id="IPR040727">
    <property type="entry name" value="NAPRTase_N"/>
</dbReference>
<dbReference type="GO" id="GO:0005829">
    <property type="term" value="C:cytosol"/>
    <property type="evidence" value="ECO:0007669"/>
    <property type="project" value="TreeGrafter"/>
</dbReference>
<accession>A0A1F5FH32</accession>
<dbReference type="InterPro" id="IPR036068">
    <property type="entry name" value="Nicotinate_pribotase-like_C"/>
</dbReference>
<comment type="caution">
    <text evidence="9">The sequence shown here is derived from an EMBL/GenBank/DDBJ whole genome shotgun (WGS) entry which is preliminary data.</text>
</comment>
<dbReference type="PIRSF" id="PIRSF000484">
    <property type="entry name" value="NAPRT"/>
    <property type="match status" value="1"/>
</dbReference>
<proteinExistence type="inferred from homology"/>
<comment type="similarity">
    <text evidence="2">Belongs to the NAPRTase family.</text>
</comment>
<evidence type="ECO:0000256" key="5">
    <source>
        <dbReference type="ARBA" id="ARBA00022598"/>
    </source>
</evidence>
<comment type="pathway">
    <text evidence="1">Cofactor biosynthesis; NAD(+) biosynthesis; nicotinate D-ribonucleotide from nicotinate: step 1/1.</text>
</comment>
<evidence type="ECO:0000259" key="7">
    <source>
        <dbReference type="Pfam" id="PF04095"/>
    </source>
</evidence>
<keyword evidence="4" id="KW-0597">Phosphoprotein</keyword>
<evidence type="ECO:0000256" key="6">
    <source>
        <dbReference type="ARBA" id="ARBA00022642"/>
    </source>
</evidence>
<dbReference type="GO" id="GO:0034355">
    <property type="term" value="P:NAD+ biosynthetic process via the salvage pathway"/>
    <property type="evidence" value="ECO:0007669"/>
    <property type="project" value="TreeGrafter"/>
</dbReference>
<dbReference type="UniPathway" id="UPA00253">
    <property type="reaction ID" value="UER00457"/>
</dbReference>
<dbReference type="EC" id="6.3.4.21" evidence="3"/>
<dbReference type="SUPFAM" id="SSF51690">
    <property type="entry name" value="Nicotinate/Quinolinate PRTase C-terminal domain-like"/>
    <property type="match status" value="1"/>
</dbReference>